<feature type="domain" description="FHA" evidence="1">
    <location>
        <begin position="298"/>
        <end position="348"/>
    </location>
</feature>
<keyword evidence="3" id="KW-1185">Reference proteome</keyword>
<accession>A0A916QG28</accession>
<dbReference type="InterPro" id="IPR045962">
    <property type="entry name" value="DUF6382"/>
</dbReference>
<evidence type="ECO:0000259" key="1">
    <source>
        <dbReference type="PROSITE" id="PS50006"/>
    </source>
</evidence>
<dbReference type="Proteomes" id="UP000654993">
    <property type="component" value="Unassembled WGS sequence"/>
</dbReference>
<dbReference type="EMBL" id="BMAQ01000014">
    <property type="protein sequence ID" value="GFR38259.1"/>
    <property type="molecule type" value="Genomic_DNA"/>
</dbReference>
<protein>
    <recommendedName>
        <fullName evidence="1">FHA domain-containing protein</fullName>
    </recommendedName>
</protein>
<dbReference type="SUPFAM" id="SSF49879">
    <property type="entry name" value="SMAD/FHA domain"/>
    <property type="match status" value="1"/>
</dbReference>
<sequence>MNAVKMLPSAKERLPLQYRRAGEQTVLQGELPIPRVDRIDEAVLSRCPPPYLVSLRMQVHGSSMELEYRTGMRKPLNEWLRFHEVTEAEGLQFLLHVTHTLNLLRDHWLIENRCLLSPEQIYVQEQLLDARFIYWPDSEVPSSESALALGLQKLGMEVVRTNREARFIRKFIHYCDDPMFTLAGLRRRLIAWNDQIQHKVSEMSPPQSAARPGRMSARKMLHHLLESLSNKRGSAASNAKSSPALSRDEIPHSIAAASHTRPLTSAGEAMGGGRKHAALIIEHDHKADQRIEITSNPFLIGRDRRAVNGCCDHPLMSRIHAEIKCIDGEWFLRDLGSSNGTYVNGQPLVPYTPVRLQHHDRITFADLSGYIVME</sequence>
<proteinExistence type="predicted"/>
<dbReference type="InterPro" id="IPR050923">
    <property type="entry name" value="Cell_Proc_Reg/RNA_Proc"/>
</dbReference>
<dbReference type="PROSITE" id="PS50006">
    <property type="entry name" value="FHA_DOMAIN"/>
    <property type="match status" value="1"/>
</dbReference>
<gene>
    <name evidence="2" type="ORF">PRECH8_15550</name>
</gene>
<dbReference type="AlphaFoldDB" id="A0A916QG28"/>
<comment type="caution">
    <text evidence="2">The sequence shown here is derived from an EMBL/GenBank/DDBJ whole genome shotgun (WGS) entry which is preliminary data.</text>
</comment>
<reference evidence="2" key="2">
    <citation type="journal article" date="2021" name="Data Brief">
        <title>Draft genome sequence data of the facultative, thermophilic, xylanolytic bacterium Paenibacillus sp. strain DA-C8.</title>
        <authorList>
            <person name="Chhe C."/>
            <person name="Uke A."/>
            <person name="Baramee S."/>
            <person name="Ungkulpasvich U."/>
            <person name="Tachaapaikoon C."/>
            <person name="Pason P."/>
            <person name="Waeonukul R."/>
            <person name="Ratanakhanokchai K."/>
            <person name="Kosugi A."/>
        </authorList>
    </citation>
    <scope>NUCLEOTIDE SEQUENCE</scope>
    <source>
        <strain evidence="2">DA-C8</strain>
    </source>
</reference>
<dbReference type="Pfam" id="PF00498">
    <property type="entry name" value="FHA"/>
    <property type="match status" value="1"/>
</dbReference>
<name>A0A916QG28_9BACL</name>
<dbReference type="CDD" id="cd00060">
    <property type="entry name" value="FHA"/>
    <property type="match status" value="1"/>
</dbReference>
<evidence type="ECO:0000313" key="2">
    <source>
        <dbReference type="EMBL" id="GFR38259.1"/>
    </source>
</evidence>
<dbReference type="SMART" id="SM00240">
    <property type="entry name" value="FHA"/>
    <property type="match status" value="1"/>
</dbReference>
<dbReference type="PANTHER" id="PTHR23308">
    <property type="entry name" value="NUCLEAR INHIBITOR OF PROTEIN PHOSPHATASE-1"/>
    <property type="match status" value="1"/>
</dbReference>
<evidence type="ECO:0000313" key="3">
    <source>
        <dbReference type="Proteomes" id="UP000654993"/>
    </source>
</evidence>
<organism evidence="2 3">
    <name type="scientific">Insulibacter thermoxylanivorax</name>
    <dbReference type="NCBI Taxonomy" id="2749268"/>
    <lineage>
        <taxon>Bacteria</taxon>
        <taxon>Bacillati</taxon>
        <taxon>Bacillota</taxon>
        <taxon>Bacilli</taxon>
        <taxon>Bacillales</taxon>
        <taxon>Paenibacillaceae</taxon>
        <taxon>Insulibacter</taxon>
    </lineage>
</organism>
<dbReference type="InterPro" id="IPR008984">
    <property type="entry name" value="SMAD_FHA_dom_sf"/>
</dbReference>
<dbReference type="InterPro" id="IPR000253">
    <property type="entry name" value="FHA_dom"/>
</dbReference>
<dbReference type="Pfam" id="PF19909">
    <property type="entry name" value="DUF6382"/>
    <property type="match status" value="1"/>
</dbReference>
<dbReference type="Gene3D" id="2.60.200.20">
    <property type="match status" value="1"/>
</dbReference>
<reference evidence="2" key="1">
    <citation type="submission" date="2020-08" db="EMBL/GenBank/DDBJ databases">
        <authorList>
            <person name="Uke A."/>
            <person name="Chhe C."/>
            <person name="Baramee S."/>
            <person name="Kosugi A."/>
        </authorList>
    </citation>
    <scope>NUCLEOTIDE SEQUENCE</scope>
    <source>
        <strain evidence="2">DA-C8</strain>
    </source>
</reference>
<dbReference type="RefSeq" id="WP_200966505.1">
    <property type="nucleotide sequence ID" value="NZ_BMAQ01000014.1"/>
</dbReference>